<dbReference type="PANTHER" id="PTHR35076">
    <property type="entry name" value="TUBULIN EPSILON AND DELTA COMPLEX PROTEIN 1"/>
    <property type="match status" value="1"/>
</dbReference>
<dbReference type="AlphaFoldDB" id="W5N9U5"/>
<dbReference type="Bgee" id="ENSLOCG00000014129">
    <property type="expression patterns" value="Expressed in pharyngeal gill and 13 other cell types or tissues"/>
</dbReference>
<dbReference type="RefSeq" id="XP_015206640.1">
    <property type="nucleotide sequence ID" value="XM_015351154.1"/>
</dbReference>
<dbReference type="CTD" id="283643"/>
<evidence type="ECO:0000259" key="1">
    <source>
        <dbReference type="Pfam" id="PF14970"/>
    </source>
</evidence>
<protein>
    <submittedName>
        <fullName evidence="2">Tubulin epsilon and delta complex 1</fullName>
    </submittedName>
</protein>
<proteinExistence type="predicted"/>
<dbReference type="PANTHER" id="PTHR35076:SF1">
    <property type="entry name" value="TUBULIN EPSILON AND DELTA COMPLEX PROTEIN 1"/>
    <property type="match status" value="1"/>
</dbReference>
<dbReference type="InterPro" id="IPR027996">
    <property type="entry name" value="TEDC1_dom"/>
</dbReference>
<dbReference type="OrthoDB" id="9906141at2759"/>
<name>W5N9U5_LEPOC</name>
<reference evidence="3" key="1">
    <citation type="submission" date="2011-12" db="EMBL/GenBank/DDBJ databases">
        <title>The Draft Genome of Lepisosteus oculatus.</title>
        <authorList>
            <consortium name="The Broad Institute Genome Assembly &amp; Analysis Group"/>
            <consortium name="Computational R&amp;D Group"/>
            <consortium name="and Sequencing Platform"/>
            <person name="Di Palma F."/>
            <person name="Alfoldi J."/>
            <person name="Johnson J."/>
            <person name="Berlin A."/>
            <person name="Gnerre S."/>
            <person name="Jaffe D."/>
            <person name="MacCallum I."/>
            <person name="Young S."/>
            <person name="Walker B.J."/>
            <person name="Lander E.S."/>
            <person name="Lindblad-Toh K."/>
        </authorList>
    </citation>
    <scope>NUCLEOTIDE SEQUENCE [LARGE SCALE GENOMIC DNA]</scope>
</reference>
<dbReference type="Proteomes" id="UP000018468">
    <property type="component" value="Linkage group LG7"/>
</dbReference>
<dbReference type="eggNOG" id="ENOG502RXA4">
    <property type="taxonomic scope" value="Eukaryota"/>
</dbReference>
<dbReference type="FunCoup" id="W5N9U5">
    <property type="interactions" value="50"/>
</dbReference>
<organism evidence="2 3">
    <name type="scientific">Lepisosteus oculatus</name>
    <name type="common">Spotted gar</name>
    <dbReference type="NCBI Taxonomy" id="7918"/>
    <lineage>
        <taxon>Eukaryota</taxon>
        <taxon>Metazoa</taxon>
        <taxon>Chordata</taxon>
        <taxon>Craniata</taxon>
        <taxon>Vertebrata</taxon>
        <taxon>Euteleostomi</taxon>
        <taxon>Actinopterygii</taxon>
        <taxon>Neopterygii</taxon>
        <taxon>Holostei</taxon>
        <taxon>Semionotiformes</taxon>
        <taxon>Lepisosteidae</taxon>
        <taxon>Lepisosteus</taxon>
    </lineage>
</organism>
<evidence type="ECO:0000313" key="2">
    <source>
        <dbReference type="Ensembl" id="ENSLOCP00000017404.1"/>
    </source>
</evidence>
<accession>W5N9U5</accession>
<dbReference type="InParanoid" id="W5N9U5"/>
<dbReference type="InterPro" id="IPR043535">
    <property type="entry name" value="TEDC1"/>
</dbReference>
<dbReference type="OMA" id="FIPPMKT"/>
<evidence type="ECO:0000313" key="3">
    <source>
        <dbReference type="Proteomes" id="UP000018468"/>
    </source>
</evidence>
<reference evidence="2" key="3">
    <citation type="submission" date="2025-09" db="UniProtKB">
        <authorList>
            <consortium name="Ensembl"/>
        </authorList>
    </citation>
    <scope>IDENTIFICATION</scope>
</reference>
<sequence length="454" mass="51624">MQRERNVNMKEVIGSLCYLLSRLGVDSVPSPEAFRRAKFGKADGTVEFWRFLHSLLEREVSLGCDCTALQESHIERQVSVVQSALWHCGYGALEFYQLPTDGSQGSRELLLAFSWLLSRAGLLEHLLEKSCLRLEDITPPSVLPLSVCADGDLPVSAEVAEGLESSVRHLQWQQGRLRLHWKTVQASREERAILLHKIHSYTKGCQIIPTVSHLSAMETNFIKDPMEQNRILKMLQSEIALLESYLEWKRLEPLYWCWMDSVIDAKLADPLKSQGAFHKDVVAMTPKVKKINKNCCQGNMEMREINQLSKVLMELNVGIQEALSAKRATWCLLQMEKKCPDALNSSVEFGDTFANLQEKVRQKLCALRTHGVQNKCFKDTTFRLVLREHQPQQPFSEKAVQSGELPASQAIKALQEMEADFQAELCELQQACRNEILENVGRLEGMIFIPPMKK</sequence>
<dbReference type="Pfam" id="PF14970">
    <property type="entry name" value="TEDC1"/>
    <property type="match status" value="1"/>
</dbReference>
<dbReference type="HOGENOM" id="CLU_052124_0_0_1"/>
<feature type="domain" description="Tubulin epsilon and delta complex protein 1" evidence="1">
    <location>
        <begin position="89"/>
        <end position="264"/>
    </location>
</feature>
<dbReference type="EMBL" id="AHAT01022187">
    <property type="status" value="NOT_ANNOTATED_CDS"/>
    <property type="molecule type" value="Genomic_DNA"/>
</dbReference>
<reference evidence="2" key="2">
    <citation type="submission" date="2025-08" db="UniProtKB">
        <authorList>
            <consortium name="Ensembl"/>
        </authorList>
    </citation>
    <scope>IDENTIFICATION</scope>
</reference>
<dbReference type="GeneTree" id="ENSGT00390000011474"/>
<dbReference type="EMBL" id="AHAT01022186">
    <property type="status" value="NOT_ANNOTATED_CDS"/>
    <property type="molecule type" value="Genomic_DNA"/>
</dbReference>
<dbReference type="KEGG" id="loc:107077840"/>
<keyword evidence="3" id="KW-1185">Reference proteome</keyword>
<dbReference type="GeneID" id="107077840"/>
<dbReference type="Ensembl" id="ENSLOCT00000017435.1">
    <property type="protein sequence ID" value="ENSLOCP00000017404.1"/>
    <property type="gene ID" value="ENSLOCG00000014129.1"/>
</dbReference>
<dbReference type="EMBL" id="AHAT01022185">
    <property type="status" value="NOT_ANNOTATED_CDS"/>
    <property type="molecule type" value="Genomic_DNA"/>
</dbReference>